<dbReference type="RefSeq" id="WP_147145152.1">
    <property type="nucleotide sequence ID" value="NZ_BJXN01000002.1"/>
</dbReference>
<protein>
    <recommendedName>
        <fullName evidence="3">DNA-binding protein</fullName>
    </recommendedName>
</protein>
<sequence>MPHLVLNGDLIASRAYGAGEAARLLADVVHEANGRFAGALAAPLRVVQGDAFQGVVRAGSVLRVVFFVQARLVVRSNGRLKSRFGMGFGAIDQSLGGASDPSLLTGPAFVSATAALEAARKEKRQLMLQGPDPRLTAAANGAFGLVEFVWNRWSPEVWRRAQRYDELEAVKPLAAELGVSYQAVHKQLHQRGVLAVREALVGLEKLLEREGKP</sequence>
<evidence type="ECO:0008006" key="3">
    <source>
        <dbReference type="Google" id="ProtNLM"/>
    </source>
</evidence>
<dbReference type="EMBL" id="BJXN01000002">
    <property type="protein sequence ID" value="GEM88888.1"/>
    <property type="molecule type" value="Genomic_DNA"/>
</dbReference>
<name>A0A511RGY7_9DEIN</name>
<dbReference type="OrthoDB" id="7064118at2"/>
<gene>
    <name evidence="1" type="ORF">ODE01S_03220</name>
</gene>
<dbReference type="AlphaFoldDB" id="A0A511RGY7"/>
<reference evidence="1 2" key="1">
    <citation type="submission" date="2019-07" db="EMBL/GenBank/DDBJ databases">
        <title>Whole genome shotgun sequence of Oceanithermus desulfurans NBRC 100063.</title>
        <authorList>
            <person name="Hosoyama A."/>
            <person name="Uohara A."/>
            <person name="Ohji S."/>
            <person name="Ichikawa N."/>
        </authorList>
    </citation>
    <scope>NUCLEOTIDE SEQUENCE [LARGE SCALE GENOMIC DNA]</scope>
    <source>
        <strain evidence="1 2">NBRC 100063</strain>
    </source>
</reference>
<dbReference type="Proteomes" id="UP000321827">
    <property type="component" value="Unassembled WGS sequence"/>
</dbReference>
<accession>A0A511RGY7</accession>
<evidence type="ECO:0000313" key="2">
    <source>
        <dbReference type="Proteomes" id="UP000321827"/>
    </source>
</evidence>
<organism evidence="1 2">
    <name type="scientific">Oceanithermus desulfurans NBRC 100063</name>
    <dbReference type="NCBI Taxonomy" id="1227550"/>
    <lineage>
        <taxon>Bacteria</taxon>
        <taxon>Thermotogati</taxon>
        <taxon>Deinococcota</taxon>
        <taxon>Deinococci</taxon>
        <taxon>Thermales</taxon>
        <taxon>Thermaceae</taxon>
        <taxon>Oceanithermus</taxon>
    </lineage>
</organism>
<evidence type="ECO:0000313" key="1">
    <source>
        <dbReference type="EMBL" id="GEM88888.1"/>
    </source>
</evidence>
<proteinExistence type="predicted"/>
<comment type="caution">
    <text evidence="1">The sequence shown here is derived from an EMBL/GenBank/DDBJ whole genome shotgun (WGS) entry which is preliminary data.</text>
</comment>